<dbReference type="AlphaFoldDB" id="A0AB34TKS1"/>
<dbReference type="SUPFAM" id="SSF69279">
    <property type="entry name" value="Phage tail proteins"/>
    <property type="match status" value="1"/>
</dbReference>
<evidence type="ECO:0000313" key="2">
    <source>
        <dbReference type="Proteomes" id="UP000037632"/>
    </source>
</evidence>
<comment type="caution">
    <text evidence="1">The sequence shown here is derived from an EMBL/GenBank/DDBJ whole genome shotgun (WGS) entry which is preliminary data.</text>
</comment>
<name>A0AB34TKS1_STEMA</name>
<dbReference type="RefSeq" id="WP_049405135.1">
    <property type="nucleotide sequence ID" value="NZ_JZIW01000001.1"/>
</dbReference>
<dbReference type="EMBL" id="JZIW01000001">
    <property type="protein sequence ID" value="KOO83536.1"/>
    <property type="molecule type" value="Genomic_DNA"/>
</dbReference>
<dbReference type="PANTHER" id="PTHR35862">
    <property type="entry name" value="FELS-2 PROPHAGE PROTEIN"/>
    <property type="match status" value="1"/>
</dbReference>
<dbReference type="InterPro" id="IPR052726">
    <property type="entry name" value="Phage_Baseplate_Hub"/>
</dbReference>
<dbReference type="Proteomes" id="UP000037632">
    <property type="component" value="Unassembled WGS sequence"/>
</dbReference>
<gene>
    <name evidence="1" type="ORF">VL23_10085</name>
</gene>
<reference evidence="1 2" key="1">
    <citation type="journal article" date="2015" name="Antimicrob. Agents Chemother.">
        <title>Whole-Genome Sequencing Identifies Emergence of a Quinolone Resistance Mutation in a Case of Stenotrophomonas maltophilia Bacteremia.</title>
        <authorList>
            <person name="Pak T.R."/>
            <person name="Altman D.R."/>
            <person name="Attie O."/>
            <person name="Sebra R."/>
            <person name="Hamula C.L."/>
            <person name="Lewis M."/>
            <person name="Deikus G."/>
            <person name="Newman L.C."/>
            <person name="Fang G."/>
            <person name="Hand J."/>
            <person name="Papel G."/>
            <person name="Wallach F."/>
            <person name="Schadt E.E."/>
            <person name="Huprikar S."/>
            <person name="van Bakel H."/>
            <person name="Kasarskis A."/>
            <person name="Bashir A."/>
        </authorList>
    </citation>
    <scope>NUCLEOTIDE SEQUENCE [LARGE SCALE GENOMIC DNA]</scope>
    <source>
        <strain evidence="1 2">ISMMS6</strain>
    </source>
</reference>
<sequence length="339" mass="36733">MRATPYPIPAWRVVLDGQDLTDRLAPRLLDLSLTESRGDEADELNLRLHDHDGRVALPRRGVTLQVAIGWRESGLFDKGTFVVDDVEHSGAPDIVSIRARSADLTGAVRSRRERSWHDATLGDILGTIAAEHSLRPSIAANLASVRIPHLDQANESDINLLTRLGKRFDAVATVKAGALIFAPIGAGTTASGQPLPGVQITRASGDQHRYTVADREKYTGVRAYWGDRKAARRTGVLVGTSENEKKLQPTYATAEEARQHAEAEFKRLDRGTAQLSYRLALGRADIYPEQTVTVSGFKPEIDGTDWLVSKATHTVDGGGGFVTALELERGGESSAEVSA</sequence>
<protein>
    <submittedName>
        <fullName evidence="1">Phage late control protein</fullName>
    </submittedName>
</protein>
<dbReference type="PANTHER" id="PTHR35862:SF3">
    <property type="entry name" value="FELS-2 PROPHAGE PROTEIN"/>
    <property type="match status" value="1"/>
</dbReference>
<evidence type="ECO:0000313" key="1">
    <source>
        <dbReference type="EMBL" id="KOO83536.1"/>
    </source>
</evidence>
<accession>A0AB34TKS1</accession>
<organism evidence="1 2">
    <name type="scientific">Stenotrophomonas maltophilia</name>
    <name type="common">Pseudomonas maltophilia</name>
    <name type="synonym">Xanthomonas maltophilia</name>
    <dbReference type="NCBI Taxonomy" id="40324"/>
    <lineage>
        <taxon>Bacteria</taxon>
        <taxon>Pseudomonadati</taxon>
        <taxon>Pseudomonadota</taxon>
        <taxon>Gammaproteobacteria</taxon>
        <taxon>Lysobacterales</taxon>
        <taxon>Lysobacteraceae</taxon>
        <taxon>Stenotrophomonas</taxon>
        <taxon>Stenotrophomonas maltophilia group</taxon>
    </lineage>
</organism>
<proteinExistence type="predicted"/>
<dbReference type="Pfam" id="PF05954">
    <property type="entry name" value="Phage_GPD"/>
    <property type="match status" value="1"/>
</dbReference>